<comment type="caution">
    <text evidence="1">The sequence shown here is derived from an EMBL/GenBank/DDBJ whole genome shotgun (WGS) entry which is preliminary data.</text>
</comment>
<reference evidence="1 2" key="1">
    <citation type="submission" date="2011-09" db="EMBL/GenBank/DDBJ databases">
        <title>The draft genome of Fischerella sp. JSC-11.</title>
        <authorList>
            <consortium name="US DOE Joint Genome Institute (JGI-PGF)"/>
            <person name="Lucas S."/>
            <person name="Han J."/>
            <person name="Lapidus A."/>
            <person name="Cheng J.-F."/>
            <person name="Goodwin L."/>
            <person name="Pitluck S."/>
            <person name="Peters L."/>
            <person name="Land M.L."/>
            <person name="Hauser L."/>
            <person name="Sarkisova S."/>
            <person name="Bryant D.A."/>
            <person name="Brown I."/>
            <person name="Woyke T.J."/>
        </authorList>
    </citation>
    <scope>NUCLEOTIDE SEQUENCE [LARGE SCALE GENOMIC DNA]</scope>
    <source>
        <strain evidence="1 2">JSC-11</strain>
    </source>
</reference>
<organism evidence="1 2">
    <name type="scientific">Fischerella thermalis JSC-11</name>
    <dbReference type="NCBI Taxonomy" id="741277"/>
    <lineage>
        <taxon>Bacteria</taxon>
        <taxon>Bacillati</taxon>
        <taxon>Cyanobacteriota</taxon>
        <taxon>Cyanophyceae</taxon>
        <taxon>Nostocales</taxon>
        <taxon>Hapalosiphonaceae</taxon>
        <taxon>Fischerella</taxon>
    </lineage>
</organism>
<dbReference type="EMBL" id="AGIZ01000004">
    <property type="protein sequence ID" value="EHC16184.1"/>
    <property type="molecule type" value="Genomic_DNA"/>
</dbReference>
<keyword evidence="2" id="KW-1185">Reference proteome</keyword>
<protein>
    <submittedName>
        <fullName evidence="1">Uncharacterized protein</fullName>
    </submittedName>
</protein>
<name>G6FRW0_9CYAN</name>
<proteinExistence type="predicted"/>
<evidence type="ECO:0000313" key="2">
    <source>
        <dbReference type="Proteomes" id="UP000004344"/>
    </source>
</evidence>
<gene>
    <name evidence="1" type="ORF">FJSC11DRAFT_1607</name>
</gene>
<evidence type="ECO:0000313" key="1">
    <source>
        <dbReference type="EMBL" id="EHC16184.1"/>
    </source>
</evidence>
<sequence length="41" mass="4861">MVNGQWSMVNSHFIIYSPHTPPLREALRVLYLEADERVYAR</sequence>
<dbReference type="AlphaFoldDB" id="G6FRW0"/>
<dbReference type="Proteomes" id="UP000004344">
    <property type="component" value="Unassembled WGS sequence"/>
</dbReference>
<accession>G6FRW0</accession>
<dbReference type="RefSeq" id="WP_009456219.1">
    <property type="nucleotide sequence ID" value="NZ_AGIZ01000004.1"/>
</dbReference>
<dbReference type="GeneID" id="93209902"/>